<keyword evidence="6" id="KW-1003">Cell membrane</keyword>
<reference evidence="9" key="1">
    <citation type="submission" date="2016-11" db="EMBL/GenBank/DDBJ databases">
        <authorList>
            <person name="Jaros S."/>
            <person name="Januszkiewicz K."/>
            <person name="Wedrychowicz H."/>
        </authorList>
    </citation>
    <scope>NUCLEOTIDE SEQUENCE [LARGE SCALE GENOMIC DNA]</scope>
    <source>
        <strain evidence="9">Y48</strain>
    </source>
</reference>
<feature type="transmembrane region" description="Helical" evidence="5">
    <location>
        <begin position="83"/>
        <end position="116"/>
    </location>
</feature>
<keyword evidence="4 5" id="KW-0472">Membrane</keyword>
<dbReference type="KEGG" id="nsl:BOX37_25005"/>
<evidence type="ECO:0000256" key="7">
    <source>
        <dbReference type="SAM" id="MobiDB-lite"/>
    </source>
</evidence>
<feature type="transmembrane region" description="Helical" evidence="5">
    <location>
        <begin position="137"/>
        <end position="155"/>
    </location>
</feature>
<dbReference type="RefSeq" id="WP_071929826.1">
    <property type="nucleotide sequence ID" value="NZ_CP018082.1"/>
</dbReference>
<feature type="domain" description="ABC transmembrane type-1" evidence="8">
    <location>
        <begin position="91"/>
        <end position="308"/>
    </location>
</feature>
<comment type="subcellular location">
    <subcellularLocation>
        <location evidence="5">Cell membrane</location>
        <topology evidence="5">Multi-pass membrane protein</topology>
    </subcellularLocation>
    <subcellularLocation>
        <location evidence="1">Membrane</location>
        <topology evidence="1">Multi-pass membrane protein</topology>
    </subcellularLocation>
</comment>
<dbReference type="SUPFAM" id="SSF161098">
    <property type="entry name" value="MetI-like"/>
    <property type="match status" value="1"/>
</dbReference>
<dbReference type="GO" id="GO:0005315">
    <property type="term" value="F:phosphate transmembrane transporter activity"/>
    <property type="evidence" value="ECO:0007669"/>
    <property type="project" value="InterPro"/>
</dbReference>
<evidence type="ECO:0000256" key="6">
    <source>
        <dbReference type="RuleBase" id="RU363054"/>
    </source>
</evidence>
<keyword evidence="2 5" id="KW-0812">Transmembrane</keyword>
<dbReference type="AlphaFoldDB" id="A0A1J0VXB3"/>
<dbReference type="PANTHER" id="PTHR42727:SF1">
    <property type="entry name" value="PHOSPHATE TRANSPORT SYSTEM PERMEASE"/>
    <property type="match status" value="1"/>
</dbReference>
<feature type="transmembrane region" description="Helical" evidence="5">
    <location>
        <begin position="290"/>
        <end position="312"/>
    </location>
</feature>
<organism evidence="9 10">
    <name type="scientific">Nocardia mangyaensis</name>
    <dbReference type="NCBI Taxonomy" id="2213200"/>
    <lineage>
        <taxon>Bacteria</taxon>
        <taxon>Bacillati</taxon>
        <taxon>Actinomycetota</taxon>
        <taxon>Actinomycetes</taxon>
        <taxon>Mycobacteriales</taxon>
        <taxon>Nocardiaceae</taxon>
        <taxon>Nocardia</taxon>
    </lineage>
</organism>
<feature type="transmembrane region" description="Helical" evidence="5">
    <location>
        <begin position="167"/>
        <end position="189"/>
    </location>
</feature>
<evidence type="ECO:0000256" key="4">
    <source>
        <dbReference type="ARBA" id="ARBA00023136"/>
    </source>
</evidence>
<dbReference type="Proteomes" id="UP000183810">
    <property type="component" value="Chromosome"/>
</dbReference>
<keyword evidence="10" id="KW-1185">Reference proteome</keyword>
<dbReference type="Pfam" id="PF00528">
    <property type="entry name" value="BPD_transp_1"/>
    <property type="match status" value="1"/>
</dbReference>
<dbReference type="PROSITE" id="PS50928">
    <property type="entry name" value="ABC_TM1"/>
    <property type="match status" value="1"/>
</dbReference>
<evidence type="ECO:0000256" key="2">
    <source>
        <dbReference type="ARBA" id="ARBA00022692"/>
    </source>
</evidence>
<evidence type="ECO:0000313" key="9">
    <source>
        <dbReference type="EMBL" id="APE36642.1"/>
    </source>
</evidence>
<dbReference type="GO" id="GO:0005886">
    <property type="term" value="C:plasma membrane"/>
    <property type="evidence" value="ECO:0007669"/>
    <property type="project" value="UniProtKB-SubCell"/>
</dbReference>
<dbReference type="Gene3D" id="1.10.3720.10">
    <property type="entry name" value="MetI-like"/>
    <property type="match status" value="1"/>
</dbReference>
<feature type="region of interest" description="Disordered" evidence="7">
    <location>
        <begin position="1"/>
        <end position="21"/>
    </location>
</feature>
<feature type="transmembrane region" description="Helical" evidence="5">
    <location>
        <begin position="34"/>
        <end position="63"/>
    </location>
</feature>
<evidence type="ECO:0000259" key="8">
    <source>
        <dbReference type="PROSITE" id="PS50928"/>
    </source>
</evidence>
<dbReference type="NCBIfam" id="TIGR02138">
    <property type="entry name" value="phosphate_pstC"/>
    <property type="match status" value="1"/>
</dbReference>
<dbReference type="InterPro" id="IPR011864">
    <property type="entry name" value="Phosphate_PstC"/>
</dbReference>
<proteinExistence type="inferred from homology"/>
<dbReference type="OrthoDB" id="9775069at2"/>
<evidence type="ECO:0000313" key="10">
    <source>
        <dbReference type="Proteomes" id="UP000183810"/>
    </source>
</evidence>
<gene>
    <name evidence="9" type="ORF">BOX37_25005</name>
</gene>
<dbReference type="GO" id="GO:0006817">
    <property type="term" value="P:phosphate ion transport"/>
    <property type="evidence" value="ECO:0007669"/>
    <property type="project" value="UniProtKB-KW"/>
</dbReference>
<feature type="transmembrane region" description="Helical" evidence="5">
    <location>
        <begin position="218"/>
        <end position="239"/>
    </location>
</feature>
<evidence type="ECO:0000256" key="1">
    <source>
        <dbReference type="ARBA" id="ARBA00004141"/>
    </source>
</evidence>
<dbReference type="PANTHER" id="PTHR42727">
    <property type="entry name" value="PHOSPHATE TRANSPORT SYSTEM PERMEASE PROTEIN"/>
    <property type="match status" value="1"/>
</dbReference>
<evidence type="ECO:0000256" key="3">
    <source>
        <dbReference type="ARBA" id="ARBA00022989"/>
    </source>
</evidence>
<keyword evidence="5" id="KW-0813">Transport</keyword>
<accession>A0A1J0VXB3</accession>
<keyword evidence="3 5" id="KW-1133">Transmembrane helix</keyword>
<evidence type="ECO:0000256" key="5">
    <source>
        <dbReference type="RuleBase" id="RU363032"/>
    </source>
</evidence>
<dbReference type="EMBL" id="CP018082">
    <property type="protein sequence ID" value="APE36642.1"/>
    <property type="molecule type" value="Genomic_DNA"/>
</dbReference>
<sequence length="320" mass="33581">MLTETKDAAGQGPESVPSLAASSPRYGEKVIKGLLTLCAGLSVAVTTAIVISLVVPSITFFRAIPLTDFLFGTAWFPDFASNASFGVVPIVVGTLTVVLISLLVAIPVGLLSAIYLAEYAPARVRRVVKPMLEVLEGIPTVAIGLFALLFLRPVAESLFPFLPWRTPFAVGIAGVAVGLMIVPLVASVAEDAMRAVPRSLREGAYALGSSKLRVSARVVFPAAISGIVAAIVLGSSRAIGETMVVLIAAGATPQLIAPWEVTESIQTMTAYIGSTATGDIATGTITYNGIFAVGLVLFVMTLAMNMIAIRLVRRFREVYE</sequence>
<dbReference type="InterPro" id="IPR000515">
    <property type="entry name" value="MetI-like"/>
</dbReference>
<name>A0A1J0VXB3_9NOCA</name>
<comment type="function">
    <text evidence="6">Part of the binding-protein-dependent transport system for phosphate; probably responsible for the translocation of the substrate across the membrane.</text>
</comment>
<comment type="similarity">
    <text evidence="6">Belongs to the binding-protein-dependent transport system permease family. CysTW subfamily.</text>
</comment>
<keyword evidence="6" id="KW-0592">Phosphate transport</keyword>
<dbReference type="CDD" id="cd06261">
    <property type="entry name" value="TM_PBP2"/>
    <property type="match status" value="1"/>
</dbReference>
<protein>
    <recommendedName>
        <fullName evidence="6">Phosphate transport system permease protein</fullName>
    </recommendedName>
</protein>
<dbReference type="InterPro" id="IPR035906">
    <property type="entry name" value="MetI-like_sf"/>
</dbReference>